<dbReference type="InterPro" id="IPR022644">
    <property type="entry name" value="De-COase2_N"/>
</dbReference>
<keyword evidence="4" id="KW-0456">Lyase</keyword>
<dbReference type="PRINTS" id="PR01182">
    <property type="entry name" value="ORNDCRBXLASE"/>
</dbReference>
<comment type="cofactor">
    <cofactor evidence="1">
        <name>pyridoxal 5'-phosphate</name>
        <dbReference type="ChEBI" id="CHEBI:597326"/>
    </cofactor>
</comment>
<dbReference type="InterPro" id="IPR009006">
    <property type="entry name" value="Ala_racemase/Decarboxylase_C"/>
</dbReference>
<dbReference type="SUPFAM" id="SSF50621">
    <property type="entry name" value="Alanine racemase C-terminal domain-like"/>
    <property type="match status" value="1"/>
</dbReference>
<dbReference type="SUPFAM" id="SSF51419">
    <property type="entry name" value="PLP-binding barrel"/>
    <property type="match status" value="1"/>
</dbReference>
<dbReference type="GO" id="GO:0033387">
    <property type="term" value="P:putrescine biosynthetic process from arginine, via ornithine"/>
    <property type="evidence" value="ECO:0007669"/>
    <property type="project" value="TreeGrafter"/>
</dbReference>
<evidence type="ECO:0000256" key="4">
    <source>
        <dbReference type="ARBA" id="ARBA00023239"/>
    </source>
</evidence>
<organism evidence="6">
    <name type="scientific">viral metagenome</name>
    <dbReference type="NCBI Taxonomy" id="1070528"/>
    <lineage>
        <taxon>unclassified sequences</taxon>
        <taxon>metagenomes</taxon>
        <taxon>organismal metagenomes</taxon>
    </lineage>
</organism>
<name>A0A6C0JUQ7_9ZZZZ</name>
<reference evidence="6" key="1">
    <citation type="journal article" date="2020" name="Nature">
        <title>Giant virus diversity and host interactions through global metagenomics.</title>
        <authorList>
            <person name="Schulz F."/>
            <person name="Roux S."/>
            <person name="Paez-Espino D."/>
            <person name="Jungbluth S."/>
            <person name="Walsh D.A."/>
            <person name="Denef V.J."/>
            <person name="McMahon K.D."/>
            <person name="Konstantinidis K.T."/>
            <person name="Eloe-Fadrosh E.A."/>
            <person name="Kyrpides N.C."/>
            <person name="Woyke T."/>
        </authorList>
    </citation>
    <scope>NUCLEOTIDE SEQUENCE</scope>
    <source>
        <strain evidence="6">GVMAG-S-1074260-58</strain>
    </source>
</reference>
<sequence>MRVFLTDTGSVYIQNHLQNILYKKWWFDKTNVSSQLERWKSCIPWIQPYYALKSNPSPELIEALTTDDTFPVGLDVASISEYNIACKYSNLILYTNPHMHIKDTDVRCNTLTVIDDISVLERIHCTSILIRMNSCVETSNCKFDGKFGCTQEEAYNIIDKAKYKNIKVIGISFHIGSGGTHNRKEAYLKAYTYAEPILHYLKSIYNETPILDIGGGLLSNSDLTDILEWTKPLPYKIIAEPGRYFSEPSFHLVTSVISRTNRGIFLDNGVYHELNVFHRDHWKFPLLVYCYDTETNEMNTVTEYEDIQLFGPTCDSYDTIGICKVPRDLHPNDLIFLEHMGAYT</sequence>
<dbReference type="InterPro" id="IPR002433">
    <property type="entry name" value="Orn_de-COase"/>
</dbReference>
<accession>A0A6C0JUQ7</accession>
<dbReference type="Gene3D" id="3.20.20.10">
    <property type="entry name" value="Alanine racemase"/>
    <property type="match status" value="1"/>
</dbReference>
<dbReference type="PANTHER" id="PTHR11482:SF6">
    <property type="entry name" value="ORNITHINE DECARBOXYLASE 1-RELATED"/>
    <property type="match status" value="1"/>
</dbReference>
<dbReference type="PRINTS" id="PR01179">
    <property type="entry name" value="ODADCRBXLASE"/>
</dbReference>
<dbReference type="AlphaFoldDB" id="A0A6C0JUQ7"/>
<dbReference type="Pfam" id="PF02784">
    <property type="entry name" value="Orn_Arg_deC_N"/>
    <property type="match status" value="1"/>
</dbReference>
<evidence type="ECO:0000256" key="1">
    <source>
        <dbReference type="ARBA" id="ARBA00001933"/>
    </source>
</evidence>
<evidence type="ECO:0000259" key="5">
    <source>
        <dbReference type="Pfam" id="PF02784"/>
    </source>
</evidence>
<protein>
    <recommendedName>
        <fullName evidence="5">Orn/DAP/Arg decarboxylase 2 N-terminal domain-containing protein</fullName>
    </recommendedName>
</protein>
<dbReference type="GO" id="GO:0004586">
    <property type="term" value="F:ornithine decarboxylase activity"/>
    <property type="evidence" value="ECO:0007669"/>
    <property type="project" value="TreeGrafter"/>
</dbReference>
<feature type="domain" description="Orn/DAP/Arg decarboxylase 2 N-terminal" evidence="5">
    <location>
        <begin position="31"/>
        <end position="246"/>
    </location>
</feature>
<proteinExistence type="inferred from homology"/>
<dbReference type="PANTHER" id="PTHR11482">
    <property type="entry name" value="ARGININE/DIAMINOPIMELATE/ORNITHINE DECARBOXYLASE"/>
    <property type="match status" value="1"/>
</dbReference>
<keyword evidence="3" id="KW-0663">Pyridoxal phosphate</keyword>
<dbReference type="InterPro" id="IPR029066">
    <property type="entry name" value="PLP-binding_barrel"/>
</dbReference>
<dbReference type="Gene3D" id="2.40.37.10">
    <property type="entry name" value="Lyase, Ornithine Decarboxylase, Chain A, domain 1"/>
    <property type="match status" value="1"/>
</dbReference>
<evidence type="ECO:0000256" key="3">
    <source>
        <dbReference type="ARBA" id="ARBA00022898"/>
    </source>
</evidence>
<comment type="similarity">
    <text evidence="2">Belongs to the Orn/Lys/Arg decarboxylase class-II family.</text>
</comment>
<dbReference type="GO" id="GO:0005737">
    <property type="term" value="C:cytoplasm"/>
    <property type="evidence" value="ECO:0007669"/>
    <property type="project" value="TreeGrafter"/>
</dbReference>
<evidence type="ECO:0000256" key="2">
    <source>
        <dbReference type="ARBA" id="ARBA00008872"/>
    </source>
</evidence>
<dbReference type="EMBL" id="MN740707">
    <property type="protein sequence ID" value="QHU09279.1"/>
    <property type="molecule type" value="Genomic_DNA"/>
</dbReference>
<dbReference type="InterPro" id="IPR000183">
    <property type="entry name" value="Orn/DAP/Arg_de-COase"/>
</dbReference>
<evidence type="ECO:0000313" key="6">
    <source>
        <dbReference type="EMBL" id="QHU09279.1"/>
    </source>
</evidence>